<keyword evidence="1" id="KW-0472">Membrane</keyword>
<name>A0A6B9V5H9_ARAHY</name>
<dbReference type="EMBL" id="CP031001">
    <property type="protein sequence ID" value="QHN76587.1"/>
    <property type="molecule type" value="Genomic_DNA"/>
</dbReference>
<evidence type="ECO:0000256" key="1">
    <source>
        <dbReference type="SAM" id="Phobius"/>
    </source>
</evidence>
<evidence type="ECO:0000313" key="3">
    <source>
        <dbReference type="Proteomes" id="UP000464620"/>
    </source>
</evidence>
<proteinExistence type="predicted"/>
<feature type="transmembrane region" description="Helical" evidence="1">
    <location>
        <begin position="6"/>
        <end position="32"/>
    </location>
</feature>
<evidence type="ECO:0000313" key="2">
    <source>
        <dbReference type="EMBL" id="QHN76587.1"/>
    </source>
</evidence>
<dbReference type="Proteomes" id="UP000464620">
    <property type="component" value="Chromosome B09"/>
</dbReference>
<feature type="transmembrane region" description="Helical" evidence="1">
    <location>
        <begin position="44"/>
        <end position="64"/>
    </location>
</feature>
<keyword evidence="1" id="KW-0812">Transmembrane</keyword>
<reference evidence="2 3" key="1">
    <citation type="submission" date="2020-01" db="EMBL/GenBank/DDBJ databases">
        <title>Genome sequence of Arachis hypogaea, cultivar Shitouqi.</title>
        <authorList>
            <person name="Zhuang W."/>
            <person name="Chen H."/>
            <person name="Varshney R."/>
            <person name="Wang D."/>
            <person name="Ming R."/>
        </authorList>
    </citation>
    <scope>NUCLEOTIDE SEQUENCE [LARGE SCALE GENOMIC DNA]</scope>
    <source>
        <tissue evidence="2">Young leaf</tissue>
    </source>
</reference>
<sequence length="81" mass="9311">MKYEHILILFVGFSLKFAVVLAIVVVMFSPSFRCRHLLLSRFQEILLSLASCLPATLFFIVASLPHWSLVHLWSCSLSFLR</sequence>
<organism evidence="2 3">
    <name type="scientific">Arachis hypogaea</name>
    <name type="common">Peanut</name>
    <dbReference type="NCBI Taxonomy" id="3818"/>
    <lineage>
        <taxon>Eukaryota</taxon>
        <taxon>Viridiplantae</taxon>
        <taxon>Streptophyta</taxon>
        <taxon>Embryophyta</taxon>
        <taxon>Tracheophyta</taxon>
        <taxon>Spermatophyta</taxon>
        <taxon>Magnoliopsida</taxon>
        <taxon>eudicotyledons</taxon>
        <taxon>Gunneridae</taxon>
        <taxon>Pentapetalae</taxon>
        <taxon>rosids</taxon>
        <taxon>fabids</taxon>
        <taxon>Fabales</taxon>
        <taxon>Fabaceae</taxon>
        <taxon>Papilionoideae</taxon>
        <taxon>50 kb inversion clade</taxon>
        <taxon>dalbergioids sensu lato</taxon>
        <taxon>Dalbergieae</taxon>
        <taxon>Pterocarpus clade</taxon>
        <taxon>Arachis</taxon>
    </lineage>
</organism>
<accession>A0A6B9V5H9</accession>
<gene>
    <name evidence="2" type="ORF">DS421_19g645200</name>
</gene>
<keyword evidence="1" id="KW-1133">Transmembrane helix</keyword>
<dbReference type="AlphaFoldDB" id="A0A6B9V5H9"/>
<protein>
    <submittedName>
        <fullName evidence="2">Uncharacterized protein</fullName>
    </submittedName>
</protein>